<organism evidence="8 9">
    <name type="scientific">Manduca sexta</name>
    <name type="common">Tobacco hawkmoth</name>
    <name type="synonym">Tobacco hornworm</name>
    <dbReference type="NCBI Taxonomy" id="7130"/>
    <lineage>
        <taxon>Eukaryota</taxon>
        <taxon>Metazoa</taxon>
        <taxon>Ecdysozoa</taxon>
        <taxon>Arthropoda</taxon>
        <taxon>Hexapoda</taxon>
        <taxon>Insecta</taxon>
        <taxon>Pterygota</taxon>
        <taxon>Neoptera</taxon>
        <taxon>Endopterygota</taxon>
        <taxon>Lepidoptera</taxon>
        <taxon>Glossata</taxon>
        <taxon>Ditrysia</taxon>
        <taxon>Bombycoidea</taxon>
        <taxon>Sphingidae</taxon>
        <taxon>Sphinginae</taxon>
        <taxon>Sphingini</taxon>
        <taxon>Manduca</taxon>
    </lineage>
</organism>
<dbReference type="InterPro" id="IPR020846">
    <property type="entry name" value="MFS_dom"/>
</dbReference>
<evidence type="ECO:0000256" key="2">
    <source>
        <dbReference type="ARBA" id="ARBA00022448"/>
    </source>
</evidence>
<dbReference type="Proteomes" id="UP000791440">
    <property type="component" value="Unassembled WGS sequence"/>
</dbReference>
<dbReference type="GO" id="GO:0022857">
    <property type="term" value="F:transmembrane transporter activity"/>
    <property type="evidence" value="ECO:0007669"/>
    <property type="project" value="InterPro"/>
</dbReference>
<dbReference type="PANTHER" id="PTHR48020">
    <property type="entry name" value="PROTON MYO-INOSITOL COTRANSPORTER"/>
    <property type="match status" value="1"/>
</dbReference>
<keyword evidence="4 6" id="KW-1133">Transmembrane helix</keyword>
<feature type="domain" description="Major facilitator superfamily (MFS) profile" evidence="7">
    <location>
        <begin position="1"/>
        <end position="146"/>
    </location>
</feature>
<name>A0A921ZRJ8_MANSE</name>
<proteinExistence type="predicted"/>
<dbReference type="Pfam" id="PF00083">
    <property type="entry name" value="Sugar_tr"/>
    <property type="match status" value="1"/>
</dbReference>
<evidence type="ECO:0000259" key="7">
    <source>
        <dbReference type="PROSITE" id="PS50850"/>
    </source>
</evidence>
<dbReference type="InterPro" id="IPR050814">
    <property type="entry name" value="Myo-inositol_Transporter"/>
</dbReference>
<reference evidence="8" key="1">
    <citation type="journal article" date="2016" name="Insect Biochem. Mol. Biol.">
        <title>Multifaceted biological insights from a draft genome sequence of the tobacco hornworm moth, Manduca sexta.</title>
        <authorList>
            <person name="Kanost M.R."/>
            <person name="Arrese E.L."/>
            <person name="Cao X."/>
            <person name="Chen Y.R."/>
            <person name="Chellapilla S."/>
            <person name="Goldsmith M.R."/>
            <person name="Grosse-Wilde E."/>
            <person name="Heckel D.G."/>
            <person name="Herndon N."/>
            <person name="Jiang H."/>
            <person name="Papanicolaou A."/>
            <person name="Qu J."/>
            <person name="Soulages J.L."/>
            <person name="Vogel H."/>
            <person name="Walters J."/>
            <person name="Waterhouse R.M."/>
            <person name="Ahn S.J."/>
            <person name="Almeida F.C."/>
            <person name="An C."/>
            <person name="Aqrawi P."/>
            <person name="Bretschneider A."/>
            <person name="Bryant W.B."/>
            <person name="Bucks S."/>
            <person name="Chao H."/>
            <person name="Chevignon G."/>
            <person name="Christen J.M."/>
            <person name="Clarke D.F."/>
            <person name="Dittmer N.T."/>
            <person name="Ferguson L.C.F."/>
            <person name="Garavelou S."/>
            <person name="Gordon K.H.J."/>
            <person name="Gunaratna R.T."/>
            <person name="Han Y."/>
            <person name="Hauser F."/>
            <person name="He Y."/>
            <person name="Heidel-Fischer H."/>
            <person name="Hirsh A."/>
            <person name="Hu Y."/>
            <person name="Jiang H."/>
            <person name="Kalra D."/>
            <person name="Klinner C."/>
            <person name="Konig C."/>
            <person name="Kovar C."/>
            <person name="Kroll A.R."/>
            <person name="Kuwar S.S."/>
            <person name="Lee S.L."/>
            <person name="Lehman R."/>
            <person name="Li K."/>
            <person name="Li Z."/>
            <person name="Liang H."/>
            <person name="Lovelace S."/>
            <person name="Lu Z."/>
            <person name="Mansfield J.H."/>
            <person name="McCulloch K.J."/>
            <person name="Mathew T."/>
            <person name="Morton B."/>
            <person name="Muzny D.M."/>
            <person name="Neunemann D."/>
            <person name="Ongeri F."/>
            <person name="Pauchet Y."/>
            <person name="Pu L.L."/>
            <person name="Pyrousis I."/>
            <person name="Rao X.J."/>
            <person name="Redding A."/>
            <person name="Roesel C."/>
            <person name="Sanchez-Gracia A."/>
            <person name="Schaack S."/>
            <person name="Shukla A."/>
            <person name="Tetreau G."/>
            <person name="Wang Y."/>
            <person name="Xiong G.H."/>
            <person name="Traut W."/>
            <person name="Walsh T.K."/>
            <person name="Worley K.C."/>
            <person name="Wu D."/>
            <person name="Wu W."/>
            <person name="Wu Y.Q."/>
            <person name="Zhang X."/>
            <person name="Zou Z."/>
            <person name="Zucker H."/>
            <person name="Briscoe A.D."/>
            <person name="Burmester T."/>
            <person name="Clem R.J."/>
            <person name="Feyereisen R."/>
            <person name="Grimmelikhuijzen C.J.P."/>
            <person name="Hamodrakas S.J."/>
            <person name="Hansson B.S."/>
            <person name="Huguet E."/>
            <person name="Jermiin L.S."/>
            <person name="Lan Q."/>
            <person name="Lehman H.K."/>
            <person name="Lorenzen M."/>
            <person name="Merzendorfer H."/>
            <person name="Michalopoulos I."/>
            <person name="Morton D.B."/>
            <person name="Muthukrishnan S."/>
            <person name="Oakeshott J.G."/>
            <person name="Palmer W."/>
            <person name="Park Y."/>
            <person name="Passarelli A.L."/>
            <person name="Rozas J."/>
            <person name="Schwartz L.M."/>
            <person name="Smith W."/>
            <person name="Southgate A."/>
            <person name="Vilcinskas A."/>
            <person name="Vogt R."/>
            <person name="Wang P."/>
            <person name="Werren J."/>
            <person name="Yu X.Q."/>
            <person name="Zhou J.J."/>
            <person name="Brown S.J."/>
            <person name="Scherer S.E."/>
            <person name="Richards S."/>
            <person name="Blissard G.W."/>
        </authorList>
    </citation>
    <scope>NUCLEOTIDE SEQUENCE</scope>
</reference>
<evidence type="ECO:0000313" key="8">
    <source>
        <dbReference type="EMBL" id="KAG6462355.1"/>
    </source>
</evidence>
<dbReference type="PROSITE" id="PS50850">
    <property type="entry name" value="MFS"/>
    <property type="match status" value="1"/>
</dbReference>
<dbReference type="GO" id="GO:0016020">
    <property type="term" value="C:membrane"/>
    <property type="evidence" value="ECO:0007669"/>
    <property type="project" value="UniProtKB-SubCell"/>
</dbReference>
<dbReference type="AlphaFoldDB" id="A0A921ZRJ8"/>
<feature type="transmembrane region" description="Helical" evidence="6">
    <location>
        <begin position="91"/>
        <end position="108"/>
    </location>
</feature>
<sequence>MSLLSAVIVKTIGKRKLILGSLFATALCSLGLSIYARTSISPDVFSYESITFTEKKEILPLFLFMALVCFTSLGIPWILLSEVFPFRSRGVATGTAAAFCYTILFLASKTNYNLEATFHLSGVFAIYATFAFVGTIYLYFFLPETENKTLVEIESYYKGETKIFADDFFINAFRKKQSKLSEASKPMLVK</sequence>
<evidence type="ECO:0000256" key="4">
    <source>
        <dbReference type="ARBA" id="ARBA00022989"/>
    </source>
</evidence>
<gene>
    <name evidence="8" type="ORF">O3G_MSEX013215</name>
</gene>
<evidence type="ECO:0000256" key="1">
    <source>
        <dbReference type="ARBA" id="ARBA00004141"/>
    </source>
</evidence>
<protein>
    <recommendedName>
        <fullName evidence="7">Major facilitator superfamily (MFS) profile domain-containing protein</fullName>
    </recommendedName>
</protein>
<reference evidence="8" key="2">
    <citation type="submission" date="2020-12" db="EMBL/GenBank/DDBJ databases">
        <authorList>
            <person name="Kanost M."/>
        </authorList>
    </citation>
    <scope>NUCLEOTIDE SEQUENCE</scope>
</reference>
<evidence type="ECO:0000256" key="3">
    <source>
        <dbReference type="ARBA" id="ARBA00022692"/>
    </source>
</evidence>
<feature type="transmembrane region" description="Helical" evidence="6">
    <location>
        <begin position="58"/>
        <end position="79"/>
    </location>
</feature>
<comment type="subcellular location">
    <subcellularLocation>
        <location evidence="1">Membrane</location>
        <topology evidence="1">Multi-pass membrane protein</topology>
    </subcellularLocation>
</comment>
<comment type="caution">
    <text evidence="8">The sequence shown here is derived from an EMBL/GenBank/DDBJ whole genome shotgun (WGS) entry which is preliminary data.</text>
</comment>
<evidence type="ECO:0000313" key="9">
    <source>
        <dbReference type="Proteomes" id="UP000791440"/>
    </source>
</evidence>
<feature type="transmembrane region" description="Helical" evidence="6">
    <location>
        <begin position="17"/>
        <end position="38"/>
    </location>
</feature>
<accession>A0A921ZRJ8</accession>
<keyword evidence="9" id="KW-1185">Reference proteome</keyword>
<dbReference type="InterPro" id="IPR005828">
    <property type="entry name" value="MFS_sugar_transport-like"/>
</dbReference>
<keyword evidence="5 6" id="KW-0472">Membrane</keyword>
<keyword evidence="3 6" id="KW-0812">Transmembrane</keyword>
<evidence type="ECO:0000256" key="5">
    <source>
        <dbReference type="ARBA" id="ARBA00023136"/>
    </source>
</evidence>
<keyword evidence="2" id="KW-0813">Transport</keyword>
<dbReference type="PANTHER" id="PTHR48020:SF12">
    <property type="entry name" value="PROTON MYO-INOSITOL COTRANSPORTER"/>
    <property type="match status" value="1"/>
</dbReference>
<dbReference type="EMBL" id="JH668837">
    <property type="protein sequence ID" value="KAG6462355.1"/>
    <property type="molecule type" value="Genomic_DNA"/>
</dbReference>
<evidence type="ECO:0000256" key="6">
    <source>
        <dbReference type="SAM" id="Phobius"/>
    </source>
</evidence>
<feature type="transmembrane region" description="Helical" evidence="6">
    <location>
        <begin position="120"/>
        <end position="142"/>
    </location>
</feature>